<dbReference type="GeneID" id="87949410"/>
<sequence length="180" mass="19812">MVTSSATGNKGLRVTPLPRLALSRLALITEHTHTHTHTQTATFFKLHHRISRTTSHNKTNMVSTKYSLLAAIFGSSVLAADCYPSNKPDGLTLAQYRQVANQVCNSGPSASVVFDYGSWPSYTKKVIEANYSGNAKLHCKEAFDNIISQCVSGNNKNGGSWTWNYNGVNEKYYIQGYQSS</sequence>
<evidence type="ECO:0000313" key="2">
    <source>
        <dbReference type="Proteomes" id="UP001322277"/>
    </source>
</evidence>
<dbReference type="Proteomes" id="UP001322277">
    <property type="component" value="Chromosome 8"/>
</dbReference>
<dbReference type="AlphaFoldDB" id="A0AAX4IXC6"/>
<name>A0AAX4IXC6_9PEZI</name>
<accession>A0AAX4IXC6</accession>
<dbReference type="EMBL" id="CP137312">
    <property type="protein sequence ID" value="WQF87896.1"/>
    <property type="molecule type" value="Genomic_DNA"/>
</dbReference>
<protein>
    <submittedName>
        <fullName evidence="1">Uncharacterized protein</fullName>
    </submittedName>
</protein>
<keyword evidence="2" id="KW-1185">Reference proteome</keyword>
<organism evidence="1 2">
    <name type="scientific">Colletotrichum destructivum</name>
    <dbReference type="NCBI Taxonomy" id="34406"/>
    <lineage>
        <taxon>Eukaryota</taxon>
        <taxon>Fungi</taxon>
        <taxon>Dikarya</taxon>
        <taxon>Ascomycota</taxon>
        <taxon>Pezizomycotina</taxon>
        <taxon>Sordariomycetes</taxon>
        <taxon>Hypocreomycetidae</taxon>
        <taxon>Glomerellales</taxon>
        <taxon>Glomerellaceae</taxon>
        <taxon>Colletotrichum</taxon>
        <taxon>Colletotrichum destructivum species complex</taxon>
    </lineage>
</organism>
<dbReference type="RefSeq" id="XP_062785117.1">
    <property type="nucleotide sequence ID" value="XM_062929066.1"/>
</dbReference>
<proteinExistence type="predicted"/>
<gene>
    <name evidence="1" type="ORF">CDEST_12910</name>
</gene>
<evidence type="ECO:0000313" key="1">
    <source>
        <dbReference type="EMBL" id="WQF87896.1"/>
    </source>
</evidence>
<reference evidence="2" key="1">
    <citation type="journal article" date="2023" name="bioRxiv">
        <title>Complete genome of the Medicago anthracnose fungus, Colletotrichum destructivum, reveals a mini-chromosome-like region within a core chromosome.</title>
        <authorList>
            <person name="Lapalu N."/>
            <person name="Simon A."/>
            <person name="Lu A."/>
            <person name="Plaumann P.-L."/>
            <person name="Amselem J."/>
            <person name="Pigne S."/>
            <person name="Auger A."/>
            <person name="Koch C."/>
            <person name="Dallery J.-F."/>
            <person name="O'Connell R.J."/>
        </authorList>
    </citation>
    <scope>NUCLEOTIDE SEQUENCE [LARGE SCALE GENOMIC DNA]</scope>
    <source>
        <strain evidence="2">CBS 520.97</strain>
    </source>
</reference>
<dbReference type="KEGG" id="cdet:87949410"/>